<evidence type="ECO:0000256" key="7">
    <source>
        <dbReference type="ARBA" id="ARBA00035120"/>
    </source>
</evidence>
<dbReference type="HAMAP" id="MF_00454">
    <property type="entry name" value="FluC"/>
    <property type="match status" value="1"/>
</dbReference>
<dbReference type="EMBL" id="NRGR01000004">
    <property type="protein sequence ID" value="PCC40960.1"/>
    <property type="molecule type" value="Genomic_DNA"/>
</dbReference>
<dbReference type="AlphaFoldDB" id="A0A2A3YNS3"/>
<dbReference type="GO" id="GO:0062054">
    <property type="term" value="F:fluoride channel activity"/>
    <property type="evidence" value="ECO:0007669"/>
    <property type="project" value="UniProtKB-UniRule"/>
</dbReference>
<evidence type="ECO:0000256" key="5">
    <source>
        <dbReference type="ARBA" id="ARBA00023136"/>
    </source>
</evidence>
<evidence type="ECO:0000313" key="12">
    <source>
        <dbReference type="Proteomes" id="UP000218598"/>
    </source>
</evidence>
<evidence type="ECO:0000256" key="3">
    <source>
        <dbReference type="ARBA" id="ARBA00022692"/>
    </source>
</evidence>
<organism evidence="11 12">
    <name type="scientific">Brachybacterium alimentarium</name>
    <dbReference type="NCBI Taxonomy" id="47845"/>
    <lineage>
        <taxon>Bacteria</taxon>
        <taxon>Bacillati</taxon>
        <taxon>Actinomycetota</taxon>
        <taxon>Actinomycetes</taxon>
        <taxon>Micrococcales</taxon>
        <taxon>Dermabacteraceae</taxon>
        <taxon>Brachybacterium</taxon>
    </lineage>
</organism>
<proteinExistence type="inferred from homology"/>
<keyword evidence="10" id="KW-0915">Sodium</keyword>
<dbReference type="GO" id="GO:0046872">
    <property type="term" value="F:metal ion binding"/>
    <property type="evidence" value="ECO:0007669"/>
    <property type="project" value="UniProtKB-KW"/>
</dbReference>
<evidence type="ECO:0000256" key="8">
    <source>
        <dbReference type="ARBA" id="ARBA00035585"/>
    </source>
</evidence>
<evidence type="ECO:0000256" key="4">
    <source>
        <dbReference type="ARBA" id="ARBA00022989"/>
    </source>
</evidence>
<dbReference type="OrthoDB" id="4408652at2"/>
<dbReference type="GO" id="GO:0005886">
    <property type="term" value="C:plasma membrane"/>
    <property type="evidence" value="ECO:0007669"/>
    <property type="project" value="UniProtKB-SubCell"/>
</dbReference>
<dbReference type="InterPro" id="IPR003691">
    <property type="entry name" value="FluC"/>
</dbReference>
<keyword evidence="5 10" id="KW-0472">Membrane</keyword>
<keyword evidence="10" id="KW-0406">Ion transport</keyword>
<comment type="function">
    <text evidence="9 10">Fluoride-specific ion channel. Important for reducing fluoride concentration in the cell, thus reducing its toxicity.</text>
</comment>
<evidence type="ECO:0000256" key="1">
    <source>
        <dbReference type="ARBA" id="ARBA00004651"/>
    </source>
</evidence>
<evidence type="ECO:0000256" key="2">
    <source>
        <dbReference type="ARBA" id="ARBA00022475"/>
    </source>
</evidence>
<keyword evidence="12" id="KW-1185">Reference proteome</keyword>
<comment type="subcellular location">
    <subcellularLocation>
        <location evidence="1 10">Cell membrane</location>
        <topology evidence="1 10">Multi-pass membrane protein</topology>
    </subcellularLocation>
</comment>
<feature type="binding site" evidence="10">
    <location>
        <position position="106"/>
    </location>
    <ligand>
        <name>Na(+)</name>
        <dbReference type="ChEBI" id="CHEBI:29101"/>
        <note>structural</note>
    </ligand>
</feature>
<protein>
    <recommendedName>
        <fullName evidence="10">Fluoride-specific ion channel FluC</fullName>
    </recommendedName>
</protein>
<feature type="transmembrane region" description="Helical" evidence="10">
    <location>
        <begin position="63"/>
        <end position="84"/>
    </location>
</feature>
<name>A0A2A3YNS3_9MICO</name>
<dbReference type="GO" id="GO:0140114">
    <property type="term" value="P:cellular detoxification of fluoride"/>
    <property type="evidence" value="ECO:0007669"/>
    <property type="project" value="UniProtKB-UniRule"/>
</dbReference>
<keyword evidence="10" id="KW-0479">Metal-binding</keyword>
<sequence length="180" mass="18935">MAALNLEDVDATETFGSGPVQTTLPRWKIALLVAGGGAVGSLLRFLLSVLIPTVTTPTLVELPWATFWVNAVGCLGLGVLTGVLEARPARPWVLPLVGTGLCGGFTTFSTVVLEGSAMIGADFPLQAFTYAMMTMVVCLLAVAFGILGGRRGFVFVARRRDRHDPRGGQATNLQDAEADS</sequence>
<dbReference type="PANTHER" id="PTHR28259:SF1">
    <property type="entry name" value="FLUORIDE EXPORT PROTEIN 1-RELATED"/>
    <property type="match status" value="1"/>
</dbReference>
<feature type="transmembrane region" description="Helical" evidence="10">
    <location>
        <begin position="96"/>
        <end position="121"/>
    </location>
</feature>
<dbReference type="PANTHER" id="PTHR28259">
    <property type="entry name" value="FLUORIDE EXPORT PROTEIN 1-RELATED"/>
    <property type="match status" value="1"/>
</dbReference>
<keyword evidence="2 10" id="KW-1003">Cell membrane</keyword>
<evidence type="ECO:0000313" key="11">
    <source>
        <dbReference type="EMBL" id="PCC40960.1"/>
    </source>
</evidence>
<comment type="similarity">
    <text evidence="7 10">Belongs to the fluoride channel Fluc/FEX (TC 1.A.43) family.</text>
</comment>
<feature type="transmembrane region" description="Helical" evidence="10">
    <location>
        <begin position="29"/>
        <end position="51"/>
    </location>
</feature>
<evidence type="ECO:0000256" key="10">
    <source>
        <dbReference type="HAMAP-Rule" id="MF_00454"/>
    </source>
</evidence>
<evidence type="ECO:0000256" key="9">
    <source>
        <dbReference type="ARBA" id="ARBA00049940"/>
    </source>
</evidence>
<evidence type="ECO:0000256" key="6">
    <source>
        <dbReference type="ARBA" id="ARBA00023303"/>
    </source>
</evidence>
<comment type="caution">
    <text evidence="11">The sequence shown here is derived from an EMBL/GenBank/DDBJ whole genome shotgun (WGS) entry which is preliminary data.</text>
</comment>
<dbReference type="Pfam" id="PF02537">
    <property type="entry name" value="CRCB"/>
    <property type="match status" value="1"/>
</dbReference>
<feature type="transmembrane region" description="Helical" evidence="10">
    <location>
        <begin position="127"/>
        <end position="149"/>
    </location>
</feature>
<dbReference type="Proteomes" id="UP000218598">
    <property type="component" value="Unassembled WGS sequence"/>
</dbReference>
<feature type="binding site" evidence="10">
    <location>
        <position position="103"/>
    </location>
    <ligand>
        <name>Na(+)</name>
        <dbReference type="ChEBI" id="CHEBI:29101"/>
        <note>structural</note>
    </ligand>
</feature>
<keyword evidence="3 10" id="KW-0812">Transmembrane</keyword>
<comment type="catalytic activity">
    <reaction evidence="8">
        <text>fluoride(in) = fluoride(out)</text>
        <dbReference type="Rhea" id="RHEA:76159"/>
        <dbReference type="ChEBI" id="CHEBI:17051"/>
    </reaction>
    <physiologicalReaction direction="left-to-right" evidence="8">
        <dbReference type="Rhea" id="RHEA:76160"/>
    </physiologicalReaction>
</comment>
<keyword evidence="4 10" id="KW-1133">Transmembrane helix</keyword>
<keyword evidence="10" id="KW-0813">Transport</keyword>
<gene>
    <name evidence="10" type="primary">fluC</name>
    <name evidence="10" type="synonym">crcB</name>
    <name evidence="11" type="ORF">CIK66_01165</name>
</gene>
<comment type="activity regulation">
    <text evidence="10">Na(+) is not transported, but it plays an essential structural role and its presence is essential for fluoride channel function.</text>
</comment>
<accession>A0A2A3YNS3</accession>
<keyword evidence="6 10" id="KW-0407">Ion channel</keyword>
<reference evidence="11 12" key="1">
    <citation type="journal article" date="2017" name="Elife">
        <title>Extensive horizontal gene transfer in cheese-associated bacteria.</title>
        <authorList>
            <person name="Bonham K.S."/>
            <person name="Wolfe B.E."/>
            <person name="Dutton R.J."/>
        </authorList>
    </citation>
    <scope>NUCLEOTIDE SEQUENCE [LARGE SCALE GENOMIC DNA]</scope>
    <source>
        <strain evidence="11 12">341_9</strain>
    </source>
</reference>